<reference evidence="4 5" key="1">
    <citation type="submission" date="2019-09" db="EMBL/GenBank/DDBJ databases">
        <title>Phylogeny of genus Pseudoclavibacter and closely related genus.</title>
        <authorList>
            <person name="Li Y."/>
        </authorList>
    </citation>
    <scope>NUCLEOTIDE SEQUENCE [LARGE SCALE GENOMIC DNA]</scope>
    <source>
        <strain evidence="4 5">THG-MD12</strain>
    </source>
</reference>
<sequence>MEDMLRRRRDAPIPLASVVIFGEAAIHWSRRVCRSGTGALNRCSPPRGATMRTAAVRSAAGASLGLAALLLLSGCTLVTTLAGGGTDPVVTTTSTSTAEETESATPTASETATPTPTAVAGTMTGIEDLAVGDCFDLESDSDDAELFPNCDSLHTYEAYHSENMPGDDTFPGDSAIDTALEDICSAAFTGFIGAEPFLTEWNYTGIVPSAESWASGDREVLCIVTPVDGQATAGTAAGSAS</sequence>
<feature type="transmembrane region" description="Helical" evidence="2">
    <location>
        <begin position="54"/>
        <end position="72"/>
    </location>
</feature>
<dbReference type="InterPro" id="IPR026004">
    <property type="entry name" value="Septum_form"/>
</dbReference>
<dbReference type="EMBL" id="WBJX01000001">
    <property type="protein sequence ID" value="KAB1639719.1"/>
    <property type="molecule type" value="Genomic_DNA"/>
</dbReference>
<evidence type="ECO:0000256" key="2">
    <source>
        <dbReference type="SAM" id="Phobius"/>
    </source>
</evidence>
<feature type="region of interest" description="Disordered" evidence="1">
    <location>
        <begin position="86"/>
        <end position="116"/>
    </location>
</feature>
<dbReference type="AlphaFoldDB" id="A0A7J5B6A9"/>
<gene>
    <name evidence="4" type="ORF">F8O03_05215</name>
</gene>
<dbReference type="OrthoDB" id="3628931at2"/>
<keyword evidence="2" id="KW-0472">Membrane</keyword>
<keyword evidence="2" id="KW-0812">Transmembrane</keyword>
<evidence type="ECO:0000259" key="3">
    <source>
        <dbReference type="Pfam" id="PF13845"/>
    </source>
</evidence>
<evidence type="ECO:0000256" key="1">
    <source>
        <dbReference type="SAM" id="MobiDB-lite"/>
    </source>
</evidence>
<accession>A0A7J5B6A9</accession>
<dbReference type="Pfam" id="PF13845">
    <property type="entry name" value="Septum_form"/>
    <property type="match status" value="1"/>
</dbReference>
<keyword evidence="2" id="KW-1133">Transmembrane helix</keyword>
<proteinExistence type="predicted"/>
<comment type="caution">
    <text evidence="4">The sequence shown here is derived from an EMBL/GenBank/DDBJ whole genome shotgun (WGS) entry which is preliminary data.</text>
</comment>
<dbReference type="Proteomes" id="UP000490386">
    <property type="component" value="Unassembled WGS sequence"/>
</dbReference>
<feature type="domain" description="Septum formation-related" evidence="3">
    <location>
        <begin position="130"/>
        <end position="222"/>
    </location>
</feature>
<protein>
    <recommendedName>
        <fullName evidence="3">Septum formation-related domain-containing protein</fullName>
    </recommendedName>
</protein>
<keyword evidence="5" id="KW-1185">Reference proteome</keyword>
<evidence type="ECO:0000313" key="5">
    <source>
        <dbReference type="Proteomes" id="UP000490386"/>
    </source>
</evidence>
<organism evidence="4 5">
    <name type="scientific">Pseudoclavibacter terrae</name>
    <dbReference type="NCBI Taxonomy" id="1530195"/>
    <lineage>
        <taxon>Bacteria</taxon>
        <taxon>Bacillati</taxon>
        <taxon>Actinomycetota</taxon>
        <taxon>Actinomycetes</taxon>
        <taxon>Micrococcales</taxon>
        <taxon>Microbacteriaceae</taxon>
        <taxon>Pseudoclavibacter</taxon>
    </lineage>
</organism>
<evidence type="ECO:0000313" key="4">
    <source>
        <dbReference type="EMBL" id="KAB1639719.1"/>
    </source>
</evidence>
<name>A0A7J5B6A9_9MICO</name>